<dbReference type="AlphaFoldDB" id="A0AAV6TZ79"/>
<reference evidence="1 2" key="1">
    <citation type="journal article" date="2022" name="Nat. Ecol. Evol.">
        <title>A masculinizing supergene underlies an exaggerated male reproductive morph in a spider.</title>
        <authorList>
            <person name="Hendrickx F."/>
            <person name="De Corte Z."/>
            <person name="Sonet G."/>
            <person name="Van Belleghem S.M."/>
            <person name="Kostlbacher S."/>
            <person name="Vangestel C."/>
        </authorList>
    </citation>
    <scope>NUCLEOTIDE SEQUENCE [LARGE SCALE GENOMIC DNA]</scope>
    <source>
        <strain evidence="1">W744_W776</strain>
    </source>
</reference>
<evidence type="ECO:0000313" key="1">
    <source>
        <dbReference type="EMBL" id="KAG8176801.1"/>
    </source>
</evidence>
<protein>
    <submittedName>
        <fullName evidence="1">Uncharacterized protein</fullName>
    </submittedName>
</protein>
<keyword evidence="2" id="KW-1185">Reference proteome</keyword>
<dbReference type="Proteomes" id="UP000827092">
    <property type="component" value="Unassembled WGS sequence"/>
</dbReference>
<dbReference type="EMBL" id="JAFNEN010000849">
    <property type="protein sequence ID" value="KAG8176801.1"/>
    <property type="molecule type" value="Genomic_DNA"/>
</dbReference>
<sequence length="71" mass="8364">MWAHVRFLCDQKTANVPRSFIQDEGHLELNQEYHVFWSPDPEETPKDVLSKQGKVLNIDSLMETKHKKKQS</sequence>
<comment type="caution">
    <text evidence="1">The sequence shown here is derived from an EMBL/GenBank/DDBJ whole genome shotgun (WGS) entry which is preliminary data.</text>
</comment>
<organism evidence="1 2">
    <name type="scientific">Oedothorax gibbosus</name>
    <dbReference type="NCBI Taxonomy" id="931172"/>
    <lineage>
        <taxon>Eukaryota</taxon>
        <taxon>Metazoa</taxon>
        <taxon>Ecdysozoa</taxon>
        <taxon>Arthropoda</taxon>
        <taxon>Chelicerata</taxon>
        <taxon>Arachnida</taxon>
        <taxon>Araneae</taxon>
        <taxon>Araneomorphae</taxon>
        <taxon>Entelegynae</taxon>
        <taxon>Araneoidea</taxon>
        <taxon>Linyphiidae</taxon>
        <taxon>Erigoninae</taxon>
        <taxon>Oedothorax</taxon>
    </lineage>
</organism>
<name>A0AAV6TZ79_9ARAC</name>
<evidence type="ECO:0000313" key="2">
    <source>
        <dbReference type="Proteomes" id="UP000827092"/>
    </source>
</evidence>
<proteinExistence type="predicted"/>
<accession>A0AAV6TZ79</accession>
<gene>
    <name evidence="1" type="ORF">JTE90_003429</name>
</gene>